<evidence type="ECO:0000313" key="3">
    <source>
        <dbReference type="Proteomes" id="UP000028042"/>
    </source>
</evidence>
<evidence type="ECO:0000313" key="2">
    <source>
        <dbReference type="EMBL" id="KRU13418.1"/>
    </source>
</evidence>
<evidence type="ECO:0000313" key="1">
    <source>
        <dbReference type="EMBL" id="AJA50570.1"/>
    </source>
</evidence>
<dbReference type="EMBL" id="JPGY02000001">
    <property type="protein sequence ID" value="KRU13418.1"/>
    <property type="molecule type" value="Genomic_DNA"/>
</dbReference>
<dbReference type="GeneID" id="93076200"/>
<evidence type="ECO:0000313" key="4">
    <source>
        <dbReference type="Proteomes" id="UP000030905"/>
    </source>
</evidence>
<dbReference type="Proteomes" id="UP000030905">
    <property type="component" value="Chromosome"/>
</dbReference>
<reference evidence="1 4" key="1">
    <citation type="journal article" date="2015" name="Genome Announc.">
        <title>Complete Genome Sequence of the Nitrogen-Fixing and Solvent-Producing Clostridium pasteurianum DSM 525.</title>
        <authorList>
            <person name="Poehlein A."/>
            <person name="Grosse-Honebrink A."/>
            <person name="Zhang Y."/>
            <person name="Minton N.P."/>
            <person name="Daniel R."/>
        </authorList>
    </citation>
    <scope>NUCLEOTIDE SEQUENCE [LARGE SCALE GENOMIC DNA]</scope>
    <source>
        <strain evidence="1">DSM 525</strain>
        <strain evidence="4">DSM 525 / ATCC 6013</strain>
    </source>
</reference>
<gene>
    <name evidence="1" type="ORF">CLPA_c04820</name>
    <name evidence="2" type="ORF">CP6013_02666</name>
</gene>
<dbReference type="Proteomes" id="UP000028042">
    <property type="component" value="Unassembled WGS sequence"/>
</dbReference>
<dbReference type="KEGG" id="cpae:CPAST_c04820"/>
<sequence length="53" mass="5904">MQIKEGKDYYDILEKLEEKVEFSCAWNTCTQNSASNPGNPSCGIVNCQVDNMG</sequence>
<reference evidence="2 3" key="3">
    <citation type="journal article" name="Genome Announc.">
        <title>Improved Draft Genome Sequence of Clostridium pasteurianum Strain ATCC 6013 (DSM 525) Using a Hybrid Next-Generation Sequencing Approach.</title>
        <authorList>
            <person name="Pyne M.E."/>
            <person name="Utturkar S."/>
            <person name="Brown S.D."/>
            <person name="Moo-Young M."/>
            <person name="Chung D.A."/>
            <person name="Chou C.P."/>
        </authorList>
    </citation>
    <scope>NUCLEOTIDE SEQUENCE [LARGE SCALE GENOMIC DNA]</scope>
    <source>
        <strain evidence="2 3">ATCC 6013</strain>
    </source>
</reference>
<protein>
    <submittedName>
        <fullName evidence="1">Uncharacterized protein</fullName>
    </submittedName>
</protein>
<dbReference type="KEGG" id="cpat:CLPA_c04820"/>
<organism evidence="1 4">
    <name type="scientific">Clostridium pasteurianum DSM 525 = ATCC 6013</name>
    <dbReference type="NCBI Taxonomy" id="1262449"/>
    <lineage>
        <taxon>Bacteria</taxon>
        <taxon>Bacillati</taxon>
        <taxon>Bacillota</taxon>
        <taxon>Clostridia</taxon>
        <taxon>Eubacteriales</taxon>
        <taxon>Clostridiaceae</taxon>
        <taxon>Clostridium</taxon>
    </lineage>
</organism>
<dbReference type="AlphaFoldDB" id="A0A0H3J1H1"/>
<dbReference type="EMBL" id="CP009268">
    <property type="protein sequence ID" value="AJA50570.1"/>
    <property type="molecule type" value="Genomic_DNA"/>
</dbReference>
<reference evidence="2" key="2">
    <citation type="submission" date="2015-10" db="EMBL/GenBank/DDBJ databases">
        <title>Improved Draft Genome Sequence of Clostridium pasteurianum Strain ATCC 6013 (DSM 525) Using a Hybrid Next-Generation Sequencing Approach.</title>
        <authorList>
            <person name="Pyne M.E."/>
            <person name="Utturkar S.M."/>
            <person name="Brown S.D."/>
            <person name="Moo-Young M."/>
            <person name="Chung D.A."/>
            <person name="Chou P.C."/>
        </authorList>
    </citation>
    <scope>NUCLEOTIDE SEQUENCE</scope>
    <source>
        <strain evidence="2">ATCC 6013</strain>
    </source>
</reference>
<name>A0A0H3J1H1_CLOPA</name>
<keyword evidence="4" id="KW-1185">Reference proteome</keyword>
<dbReference type="PATRIC" id="fig|1262449.7.peg.468"/>
<proteinExistence type="predicted"/>
<dbReference type="RefSeq" id="WP_155760350.1">
    <property type="nucleotide sequence ID" value="NZ_ANZB01000001.1"/>
</dbReference>
<accession>A0A0H3J1H1</accession>